<dbReference type="SUPFAM" id="SSF55856">
    <property type="entry name" value="Cytochrome b5-like heme/steroid binding domain"/>
    <property type="match status" value="1"/>
</dbReference>
<dbReference type="GO" id="GO:0012505">
    <property type="term" value="C:endomembrane system"/>
    <property type="evidence" value="ECO:0007669"/>
    <property type="project" value="TreeGrafter"/>
</dbReference>
<reference evidence="6" key="2">
    <citation type="submission" date="2025-08" db="UniProtKB">
        <authorList>
            <consortium name="RefSeq"/>
        </authorList>
    </citation>
    <scope>IDENTIFICATION</scope>
    <source>
        <tissue evidence="6">Leaf</tissue>
    </source>
</reference>
<evidence type="ECO:0000256" key="3">
    <source>
        <dbReference type="ARBA" id="ARBA00038357"/>
    </source>
</evidence>
<evidence type="ECO:0000256" key="2">
    <source>
        <dbReference type="ARBA" id="ARBA00023121"/>
    </source>
</evidence>
<dbReference type="OrthoDB" id="547796at2759"/>
<dbReference type="Proteomes" id="UP000515123">
    <property type="component" value="Linkage group 20"/>
</dbReference>
<keyword evidence="2" id="KW-0446">Lipid-binding</keyword>
<dbReference type="InterPro" id="IPR001199">
    <property type="entry name" value="Cyt_B5-like_heme/steroid-bd"/>
</dbReference>
<gene>
    <name evidence="6" type="primary">LOC109725984</name>
</gene>
<sequence length="89" mass="9370">MEFTPQQLRAYDGADAGKPIYVAIRGAAYAVFAGRDASRALAKMSTAAADVSGDLSGLSDKEIAVLNDWENKFRAKYPVVGRIAAASSS</sequence>
<dbReference type="Gramene" id="Aco019701.1.mrna1">
    <property type="protein sequence ID" value="Aco019701.1.mrna1.cds1"/>
    <property type="gene ID" value="Aco019701.1.path1"/>
</dbReference>
<dbReference type="InterPro" id="IPR036400">
    <property type="entry name" value="Cyt_B5-like_heme/steroid_sf"/>
</dbReference>
<accession>A0A6P5GT28</accession>
<name>A0A6P5GT28_ANACO</name>
<dbReference type="GO" id="GO:0005496">
    <property type="term" value="F:steroid binding"/>
    <property type="evidence" value="ECO:0007669"/>
    <property type="project" value="UniProtKB-KW"/>
</dbReference>
<dbReference type="GO" id="GO:0016020">
    <property type="term" value="C:membrane"/>
    <property type="evidence" value="ECO:0007669"/>
    <property type="project" value="TreeGrafter"/>
</dbReference>
<dbReference type="SMART" id="SM01117">
    <property type="entry name" value="Cyt-b5"/>
    <property type="match status" value="1"/>
</dbReference>
<evidence type="ECO:0000259" key="4">
    <source>
        <dbReference type="SMART" id="SM01117"/>
    </source>
</evidence>
<dbReference type="PANTHER" id="PTHR10281:SF76">
    <property type="entry name" value="CALCUTTA CUP-RELATED"/>
    <property type="match status" value="1"/>
</dbReference>
<organism evidence="5 6">
    <name type="scientific">Ananas comosus</name>
    <name type="common">Pineapple</name>
    <name type="synonym">Ananas ananas</name>
    <dbReference type="NCBI Taxonomy" id="4615"/>
    <lineage>
        <taxon>Eukaryota</taxon>
        <taxon>Viridiplantae</taxon>
        <taxon>Streptophyta</taxon>
        <taxon>Embryophyta</taxon>
        <taxon>Tracheophyta</taxon>
        <taxon>Spermatophyta</taxon>
        <taxon>Magnoliopsida</taxon>
        <taxon>Liliopsida</taxon>
        <taxon>Poales</taxon>
        <taxon>Bromeliaceae</taxon>
        <taxon>Bromelioideae</taxon>
        <taxon>Ananas</taxon>
    </lineage>
</organism>
<dbReference type="RefSeq" id="XP_020110992.1">
    <property type="nucleotide sequence ID" value="XM_020255403.1"/>
</dbReference>
<reference evidence="5" key="1">
    <citation type="journal article" date="2015" name="Nat. Genet.">
        <title>The pineapple genome and the evolution of CAM photosynthesis.</title>
        <authorList>
            <person name="Ming R."/>
            <person name="VanBuren R."/>
            <person name="Wai C.M."/>
            <person name="Tang H."/>
            <person name="Schatz M.C."/>
            <person name="Bowers J.E."/>
            <person name="Lyons E."/>
            <person name="Wang M.L."/>
            <person name="Chen J."/>
            <person name="Biggers E."/>
            <person name="Zhang J."/>
            <person name="Huang L."/>
            <person name="Zhang L."/>
            <person name="Miao W."/>
            <person name="Zhang J."/>
            <person name="Ye Z."/>
            <person name="Miao C."/>
            <person name="Lin Z."/>
            <person name="Wang H."/>
            <person name="Zhou H."/>
            <person name="Yim W.C."/>
            <person name="Priest H.D."/>
            <person name="Zheng C."/>
            <person name="Woodhouse M."/>
            <person name="Edger P.P."/>
            <person name="Guyot R."/>
            <person name="Guo H.B."/>
            <person name="Guo H."/>
            <person name="Zheng G."/>
            <person name="Singh R."/>
            <person name="Sharma A."/>
            <person name="Min X."/>
            <person name="Zheng Y."/>
            <person name="Lee H."/>
            <person name="Gurtowski J."/>
            <person name="Sedlazeck F.J."/>
            <person name="Harkess A."/>
            <person name="McKain M.R."/>
            <person name="Liao Z."/>
            <person name="Fang J."/>
            <person name="Liu J."/>
            <person name="Zhang X."/>
            <person name="Zhang Q."/>
            <person name="Hu W."/>
            <person name="Qin Y."/>
            <person name="Wang K."/>
            <person name="Chen L.Y."/>
            <person name="Shirley N."/>
            <person name="Lin Y.R."/>
            <person name="Liu L.Y."/>
            <person name="Hernandez A.G."/>
            <person name="Wright C.L."/>
            <person name="Bulone V."/>
            <person name="Tuskan G.A."/>
            <person name="Heath K."/>
            <person name="Zee F."/>
            <person name="Moore P.H."/>
            <person name="Sunkar R."/>
            <person name="Leebens-Mack J.H."/>
            <person name="Mockler T."/>
            <person name="Bennetzen J.L."/>
            <person name="Freeling M."/>
            <person name="Sankoff D."/>
            <person name="Paterson A.H."/>
            <person name="Zhu X."/>
            <person name="Yang X."/>
            <person name="Smith J.A."/>
            <person name="Cushman J.C."/>
            <person name="Paull R.E."/>
            <person name="Yu Q."/>
        </authorList>
    </citation>
    <scope>NUCLEOTIDE SEQUENCE [LARGE SCALE GENOMIC DNA]</scope>
    <source>
        <strain evidence="5">cv. F153</strain>
    </source>
</reference>
<evidence type="ECO:0000313" key="6">
    <source>
        <dbReference type="RefSeq" id="XP_020110992.1"/>
    </source>
</evidence>
<evidence type="ECO:0000313" key="5">
    <source>
        <dbReference type="Proteomes" id="UP000515123"/>
    </source>
</evidence>
<dbReference type="PANTHER" id="PTHR10281">
    <property type="entry name" value="MEMBRANE-ASSOCIATED PROGESTERONE RECEPTOR COMPONENT-RELATED"/>
    <property type="match status" value="1"/>
</dbReference>
<protein>
    <submittedName>
        <fullName evidence="6">Probable steroid-binding protein 3</fullName>
    </submittedName>
</protein>
<keyword evidence="5" id="KW-1185">Reference proteome</keyword>
<proteinExistence type="inferred from homology"/>
<dbReference type="AlphaFoldDB" id="A0A6P5GT28"/>
<dbReference type="Gene3D" id="3.10.120.10">
    <property type="entry name" value="Cytochrome b5-like heme/steroid binding domain"/>
    <property type="match status" value="2"/>
</dbReference>
<keyword evidence="1" id="KW-0754">Steroid-binding</keyword>
<dbReference type="GeneID" id="109725984"/>
<comment type="similarity">
    <text evidence="3">Belongs to the cytochrome b5 family. MAPR subfamily.</text>
</comment>
<feature type="domain" description="Cytochrome b5 heme-binding" evidence="4">
    <location>
        <begin position="3"/>
        <end position="84"/>
    </location>
</feature>
<evidence type="ECO:0000256" key="1">
    <source>
        <dbReference type="ARBA" id="ARBA00022665"/>
    </source>
</evidence>
<dbReference type="InterPro" id="IPR050577">
    <property type="entry name" value="MAPR/NEUFC/NENF-like"/>
</dbReference>